<evidence type="ECO:0000313" key="2">
    <source>
        <dbReference type="EMBL" id="VFT80117.1"/>
    </source>
</evidence>
<proteinExistence type="predicted"/>
<accession>A0A485KAA8</accession>
<dbReference type="Proteomes" id="UP000332933">
    <property type="component" value="Unassembled WGS sequence"/>
</dbReference>
<protein>
    <submittedName>
        <fullName evidence="2">Aste57867_2934 protein</fullName>
    </submittedName>
</protein>
<dbReference type="AlphaFoldDB" id="A0A485KAA8"/>
<sequence>MTRYHPYARRMTRTIYTNVMYQAEAPINFFLTESLNASEREVVRLRQANRAQQDEFQEQVAAMTLETERRENLEVELQVEIEGRTMDRELVENELANKREELREYERIRRHLCDYIAQLEVENPHYNGLTFKLRYGTVMNSRAFQVNWSGQDHYSTDGITFHRPEELYDSDTTLGSEDEGELAMLEQ</sequence>
<reference evidence="1" key="2">
    <citation type="submission" date="2019-06" db="EMBL/GenBank/DDBJ databases">
        <title>Genomics analysis of Aphanomyces spp. identifies a new class of oomycete effector associated with host adaptation.</title>
        <authorList>
            <person name="Gaulin E."/>
        </authorList>
    </citation>
    <scope>NUCLEOTIDE SEQUENCE</scope>
    <source>
        <strain evidence="1">CBS 578.67</strain>
    </source>
</reference>
<gene>
    <name evidence="2" type="primary">Aste57867_2934</name>
    <name evidence="1" type="ORF">As57867_002926</name>
    <name evidence="2" type="ORF">ASTE57867_2934</name>
</gene>
<evidence type="ECO:0000313" key="1">
    <source>
        <dbReference type="EMBL" id="KAF0716246.1"/>
    </source>
</evidence>
<keyword evidence="3" id="KW-1185">Reference proteome</keyword>
<dbReference type="EMBL" id="VJMH01000437">
    <property type="protein sequence ID" value="KAF0716246.1"/>
    <property type="molecule type" value="Genomic_DNA"/>
</dbReference>
<reference evidence="2 3" key="1">
    <citation type="submission" date="2019-03" db="EMBL/GenBank/DDBJ databases">
        <authorList>
            <person name="Gaulin E."/>
            <person name="Dumas B."/>
        </authorList>
    </citation>
    <scope>NUCLEOTIDE SEQUENCE [LARGE SCALE GENOMIC DNA]</scope>
    <source>
        <strain evidence="2">CBS 568.67</strain>
    </source>
</reference>
<organism evidence="2 3">
    <name type="scientific">Aphanomyces stellatus</name>
    <dbReference type="NCBI Taxonomy" id="120398"/>
    <lineage>
        <taxon>Eukaryota</taxon>
        <taxon>Sar</taxon>
        <taxon>Stramenopiles</taxon>
        <taxon>Oomycota</taxon>
        <taxon>Saprolegniomycetes</taxon>
        <taxon>Saprolegniales</taxon>
        <taxon>Verrucalvaceae</taxon>
        <taxon>Aphanomyces</taxon>
    </lineage>
</organism>
<name>A0A485KAA8_9STRA</name>
<dbReference type="EMBL" id="CAADRA010000437">
    <property type="protein sequence ID" value="VFT80117.1"/>
    <property type="molecule type" value="Genomic_DNA"/>
</dbReference>
<evidence type="ECO:0000313" key="3">
    <source>
        <dbReference type="Proteomes" id="UP000332933"/>
    </source>
</evidence>